<dbReference type="RefSeq" id="XP_015054776.1">
    <property type="nucleotide sequence ID" value="XM_015199290.1"/>
</dbReference>
<accession>A0ABM1FC97</accession>
<organism evidence="1 2">
    <name type="scientific">Solanum pennellii</name>
    <name type="common">Tomato</name>
    <name type="synonym">Lycopersicon pennellii</name>
    <dbReference type="NCBI Taxonomy" id="28526"/>
    <lineage>
        <taxon>Eukaryota</taxon>
        <taxon>Viridiplantae</taxon>
        <taxon>Streptophyta</taxon>
        <taxon>Embryophyta</taxon>
        <taxon>Tracheophyta</taxon>
        <taxon>Spermatophyta</taxon>
        <taxon>Magnoliopsida</taxon>
        <taxon>eudicotyledons</taxon>
        <taxon>Gunneridae</taxon>
        <taxon>Pentapetalae</taxon>
        <taxon>asterids</taxon>
        <taxon>lamiids</taxon>
        <taxon>Solanales</taxon>
        <taxon>Solanaceae</taxon>
        <taxon>Solanoideae</taxon>
        <taxon>Solaneae</taxon>
        <taxon>Solanum</taxon>
        <taxon>Solanum subgen. Lycopersicon</taxon>
    </lineage>
</organism>
<keyword evidence="1" id="KW-1185">Reference proteome</keyword>
<reference evidence="2" key="2">
    <citation type="submission" date="2025-08" db="UniProtKB">
        <authorList>
            <consortium name="RefSeq"/>
        </authorList>
    </citation>
    <scope>IDENTIFICATION</scope>
</reference>
<evidence type="ECO:0000313" key="2">
    <source>
        <dbReference type="RefSeq" id="XP_015054776.1"/>
    </source>
</evidence>
<sequence length="126" mass="14698">MDRNESVEQRLNGLTELDEFCLKAYQSSALYKDMMKKYHDEKIEKREFVFGDLVLLFNSRLRLFSGKLKSKWTSPFLITTMFPHGAVELENNEGARFTVNGQRIKIYQGHAESAHEVVDTYNLDEV</sequence>
<name>A0ABM1FC97_SOLPN</name>
<dbReference type="Proteomes" id="UP000694930">
    <property type="component" value="Chromosome 10"/>
</dbReference>
<proteinExistence type="predicted"/>
<reference evidence="1" key="1">
    <citation type="journal article" date="2014" name="Nat. Genet.">
        <title>The genome of the stress-tolerant wild tomato species Solanum pennellii.</title>
        <authorList>
            <person name="Bolger A."/>
            <person name="Scossa F."/>
            <person name="Bolger M.E."/>
            <person name="Lanz C."/>
            <person name="Maumus F."/>
            <person name="Tohge T."/>
            <person name="Quesneville H."/>
            <person name="Alseekh S."/>
            <person name="Sorensen I."/>
            <person name="Lichtenstein G."/>
            <person name="Fich E.A."/>
            <person name="Conte M."/>
            <person name="Keller H."/>
            <person name="Schneeberger K."/>
            <person name="Schwacke R."/>
            <person name="Ofner I."/>
            <person name="Vrebalov J."/>
            <person name="Xu Y."/>
            <person name="Osorio S."/>
            <person name="Aflitos S.A."/>
            <person name="Schijlen E."/>
            <person name="Jimenez-Gomez J.M."/>
            <person name="Ryngajllo M."/>
            <person name="Kimura S."/>
            <person name="Kumar R."/>
            <person name="Koenig D."/>
            <person name="Headland L.R."/>
            <person name="Maloof J.N."/>
            <person name="Sinha N."/>
            <person name="van Ham R.C."/>
            <person name="Lankhorst R.K."/>
            <person name="Mao L."/>
            <person name="Vogel A."/>
            <person name="Arsova B."/>
            <person name="Panstruga R."/>
            <person name="Fei Z."/>
            <person name="Rose J.K."/>
            <person name="Zamir D."/>
            <person name="Carrari F."/>
            <person name="Giovannoni J.J."/>
            <person name="Weigel D."/>
            <person name="Usadel B."/>
            <person name="Fernie A.R."/>
        </authorList>
    </citation>
    <scope>NUCLEOTIDE SEQUENCE [LARGE SCALE GENOMIC DNA]</scope>
    <source>
        <strain evidence="1">cv. LA0716</strain>
    </source>
</reference>
<dbReference type="GeneID" id="107001127"/>
<protein>
    <submittedName>
        <fullName evidence="2">Uncharacterized protein LOC107001127</fullName>
    </submittedName>
</protein>
<gene>
    <name evidence="2" type="primary">LOC107001127</name>
</gene>
<evidence type="ECO:0000313" key="1">
    <source>
        <dbReference type="Proteomes" id="UP000694930"/>
    </source>
</evidence>